<dbReference type="VEuPathDB" id="FungiDB:DFL_002395"/>
<accession>A0A437ABH9</accession>
<dbReference type="AlphaFoldDB" id="A0A437ABH9"/>
<keyword evidence="3" id="KW-0813">Transport</keyword>
<dbReference type="STRING" id="97331.A0A437ABH9"/>
<name>A0A437ABH9_ARTFL</name>
<feature type="transmembrane region" description="Helical" evidence="9">
    <location>
        <begin position="37"/>
        <end position="57"/>
    </location>
</feature>
<keyword evidence="8 9" id="KW-0472">Membrane</keyword>
<dbReference type="GO" id="GO:0007035">
    <property type="term" value="P:vacuolar acidification"/>
    <property type="evidence" value="ECO:0007669"/>
    <property type="project" value="TreeGrafter"/>
</dbReference>
<dbReference type="Proteomes" id="UP000283090">
    <property type="component" value="Unassembled WGS sequence"/>
</dbReference>
<keyword evidence="5" id="KW-0375">Hydrogen ion transport</keyword>
<dbReference type="EMBL" id="SAEB01000003">
    <property type="protein sequence ID" value="RVD88200.1"/>
    <property type="molecule type" value="Genomic_DNA"/>
</dbReference>
<evidence type="ECO:0000313" key="11">
    <source>
        <dbReference type="Proteomes" id="UP000283090"/>
    </source>
</evidence>
<evidence type="ECO:0000256" key="2">
    <source>
        <dbReference type="ARBA" id="ARBA00008328"/>
    </source>
</evidence>
<dbReference type="GeneID" id="93584706"/>
<organism evidence="10 11">
    <name type="scientific">Arthrobotrys flagrans</name>
    <name type="common">Nematode-trapping fungus</name>
    <name type="synonym">Trichothecium flagrans</name>
    <dbReference type="NCBI Taxonomy" id="97331"/>
    <lineage>
        <taxon>Eukaryota</taxon>
        <taxon>Fungi</taxon>
        <taxon>Dikarya</taxon>
        <taxon>Ascomycota</taxon>
        <taxon>Pezizomycotina</taxon>
        <taxon>Orbiliomycetes</taxon>
        <taxon>Orbiliales</taxon>
        <taxon>Orbiliaceae</taxon>
        <taxon>Arthrobotrys</taxon>
    </lineage>
</organism>
<comment type="caution">
    <text evidence="10">The sequence shown here is derived from an EMBL/GenBank/DDBJ whole genome shotgun (WGS) entry which is preliminary data.</text>
</comment>
<dbReference type="PANTHER" id="PTHR12263">
    <property type="entry name" value="VACUOLAR ATP SYNTHASE SUBUNIT H"/>
    <property type="match status" value="1"/>
</dbReference>
<dbReference type="InterPro" id="IPR008389">
    <property type="entry name" value="ATPase_V0-cplx_e1/e2_su"/>
</dbReference>
<reference evidence="10 11" key="1">
    <citation type="submission" date="2019-01" db="EMBL/GenBank/DDBJ databases">
        <title>Intercellular communication is required for trap formation in the nematode-trapping fungus Duddingtonia flagrans.</title>
        <authorList>
            <person name="Youssar L."/>
            <person name="Wernet V."/>
            <person name="Hensel N."/>
            <person name="Hildebrandt H.-G."/>
            <person name="Fischer R."/>
        </authorList>
    </citation>
    <scope>NUCLEOTIDE SEQUENCE [LARGE SCALE GENOMIC DNA]</scope>
    <source>
        <strain evidence="10 11">CBS H-5679</strain>
    </source>
</reference>
<keyword evidence="6 9" id="KW-1133">Transmembrane helix</keyword>
<dbReference type="PANTHER" id="PTHR12263:SF0">
    <property type="entry name" value="V-TYPE PROTON ATPASE SUBUNIT"/>
    <property type="match status" value="1"/>
</dbReference>
<dbReference type="GO" id="GO:0046961">
    <property type="term" value="F:proton-transporting ATPase activity, rotational mechanism"/>
    <property type="evidence" value="ECO:0007669"/>
    <property type="project" value="InterPro"/>
</dbReference>
<evidence type="ECO:0000256" key="4">
    <source>
        <dbReference type="ARBA" id="ARBA00022692"/>
    </source>
</evidence>
<proteinExistence type="inferred from homology"/>
<evidence type="ECO:0000256" key="1">
    <source>
        <dbReference type="ARBA" id="ARBA00004127"/>
    </source>
</evidence>
<evidence type="ECO:0000256" key="8">
    <source>
        <dbReference type="ARBA" id="ARBA00023136"/>
    </source>
</evidence>
<evidence type="ECO:0000256" key="5">
    <source>
        <dbReference type="ARBA" id="ARBA00022781"/>
    </source>
</evidence>
<keyword evidence="4 9" id="KW-0812">Transmembrane</keyword>
<protein>
    <submittedName>
        <fullName evidence="10">Uncharacterized protein</fullName>
    </submittedName>
</protein>
<comment type="similarity">
    <text evidence="2">Belongs to the V-ATPase e1/e2 subunit family.</text>
</comment>
<comment type="subcellular location">
    <subcellularLocation>
        <location evidence="1">Endomembrane system</location>
        <topology evidence="1">Multi-pass membrane protein</topology>
    </subcellularLocation>
</comment>
<dbReference type="GO" id="GO:0012505">
    <property type="term" value="C:endomembrane system"/>
    <property type="evidence" value="ECO:0007669"/>
    <property type="project" value="UniProtKB-SubCell"/>
</dbReference>
<gene>
    <name evidence="10" type="ORF">DFL_002395</name>
</gene>
<keyword evidence="7" id="KW-0406">Ion transport</keyword>
<evidence type="ECO:0000256" key="7">
    <source>
        <dbReference type="ARBA" id="ARBA00023065"/>
    </source>
</evidence>
<sequence length="74" mass="8031">MANGWSVIIGLVVCALIAGAGYIFAPKGENQTVWRSSILLTVACTYIMWALTLLAQLNPLVAPSASNFRKEYIE</sequence>
<evidence type="ECO:0000313" key="10">
    <source>
        <dbReference type="EMBL" id="RVD88200.1"/>
    </source>
</evidence>
<dbReference type="RefSeq" id="XP_067493744.1">
    <property type="nucleotide sequence ID" value="XM_067631172.1"/>
</dbReference>
<evidence type="ECO:0000256" key="9">
    <source>
        <dbReference type="SAM" id="Phobius"/>
    </source>
</evidence>
<keyword evidence="11" id="KW-1185">Reference proteome</keyword>
<dbReference type="GO" id="GO:0000220">
    <property type="term" value="C:vacuolar proton-transporting V-type ATPase, V0 domain"/>
    <property type="evidence" value="ECO:0007669"/>
    <property type="project" value="TreeGrafter"/>
</dbReference>
<evidence type="ECO:0000256" key="6">
    <source>
        <dbReference type="ARBA" id="ARBA00022989"/>
    </source>
</evidence>
<dbReference type="Pfam" id="PF05493">
    <property type="entry name" value="ATP_synt_H"/>
    <property type="match status" value="1"/>
</dbReference>
<feature type="transmembrane region" description="Helical" evidence="9">
    <location>
        <begin position="6"/>
        <end position="25"/>
    </location>
</feature>
<evidence type="ECO:0000256" key="3">
    <source>
        <dbReference type="ARBA" id="ARBA00022448"/>
    </source>
</evidence>
<dbReference type="OrthoDB" id="1508846at2759"/>